<organism evidence="1 2">
    <name type="scientific">Chryseobacterium mucoviscidosis</name>
    <dbReference type="NCBI Taxonomy" id="1945581"/>
    <lineage>
        <taxon>Bacteria</taxon>
        <taxon>Pseudomonadati</taxon>
        <taxon>Bacteroidota</taxon>
        <taxon>Flavobacteriia</taxon>
        <taxon>Flavobacteriales</taxon>
        <taxon>Weeksellaceae</taxon>
        <taxon>Chryseobacterium group</taxon>
        <taxon>Chryseobacterium</taxon>
    </lineage>
</organism>
<proteinExistence type="predicted"/>
<dbReference type="Proteomes" id="UP000196355">
    <property type="component" value="Unassembled WGS sequence"/>
</dbReference>
<dbReference type="EMBL" id="MVAG01000122">
    <property type="protein sequence ID" value="OVE56710.1"/>
    <property type="molecule type" value="Genomic_DNA"/>
</dbReference>
<evidence type="ECO:0000313" key="1">
    <source>
        <dbReference type="EMBL" id="OVE56710.1"/>
    </source>
</evidence>
<dbReference type="AlphaFoldDB" id="A0A202BZ04"/>
<evidence type="ECO:0000313" key="2">
    <source>
        <dbReference type="Proteomes" id="UP000196355"/>
    </source>
</evidence>
<sequence>MNKFEKLKHYRFIKKLRSNAIAIITDQIEMHSGYFKMHYLIGRINDIQPLDNIDLNILEKYYSEIQFYPVGEERKLYNTEYLIKLDSKLKIVDTKYKNLLDEKCKEIIEKFKDIQDYC</sequence>
<protein>
    <submittedName>
        <fullName evidence="1">Uncharacterized protein</fullName>
    </submittedName>
</protein>
<dbReference type="RefSeq" id="WP_087710506.1">
    <property type="nucleotide sequence ID" value="NZ_JBBCYW010000014.1"/>
</dbReference>
<comment type="caution">
    <text evidence="1">The sequence shown here is derived from an EMBL/GenBank/DDBJ whole genome shotgun (WGS) entry which is preliminary data.</text>
</comment>
<keyword evidence="2" id="KW-1185">Reference proteome</keyword>
<accession>A0A202BZ04</accession>
<gene>
    <name evidence="1" type="ORF">B0E34_14430</name>
</gene>
<name>A0A202BZ04_9FLAO</name>
<reference evidence="2" key="1">
    <citation type="submission" date="2017-02" db="EMBL/GenBank/DDBJ databases">
        <authorList>
            <person name="Tetz G."/>
            <person name="Tetz V."/>
        </authorList>
    </citation>
    <scope>NUCLEOTIDE SEQUENCE [LARGE SCALE GENOMIC DNA]</scope>
    <source>
        <strain evidence="2">VT16-26</strain>
    </source>
</reference>